<dbReference type="GO" id="GO:0022857">
    <property type="term" value="F:transmembrane transporter activity"/>
    <property type="evidence" value="ECO:0007669"/>
    <property type="project" value="InterPro"/>
</dbReference>
<proteinExistence type="inferred from homology"/>
<dbReference type="AlphaFoldDB" id="A0A7T4UQZ3"/>
<feature type="transmembrane region" description="Helical" evidence="8">
    <location>
        <begin position="74"/>
        <end position="92"/>
    </location>
</feature>
<dbReference type="GO" id="GO:0005886">
    <property type="term" value="C:plasma membrane"/>
    <property type="evidence" value="ECO:0007669"/>
    <property type="project" value="UniProtKB-SubCell"/>
</dbReference>
<sequence>MTDTQGKRVSNHYATDYVVGQDNIQAFGFDLHNPVFFISELFIFAFVGTTLLMPEQAMTLLSGAKGWAIETFDWLFMASSNVFILFCLALALSPMGKIRLGGDEATPDFSGLSWAAMLFASGMGIGLMFWSVAEPIAYYSDWYGTPFNVEANTDTAADLALAATMYHWGLHAWAIYAVVGLSLAFFCFNKNLPLTLRSAFYPILGERTWGWAGHIIDTLAVLATLFGLATSLGLGAKQASAGLEFVFGLEDTIPLQISIIAGITLIAIASVARGLHGGVKVLSNVNMAIAALLFIFVLLAGPTLSLMGWVVNTGKSYAGYFFELSNWVGRDDEDWLHAWSVFYWAWWVAWSPFVGMFIARISRGRTVREFLGAVILIPTTVTLLWMGVFGGGALEQSQNGVGQLANGLDNIALSMFYLLEQLPWTDVISTFGIFLVLVFFITSSDSGSLVIDSITSGGKLDAPIPQRIFWAAIEGLIASVLLYIGGTQALDALQAGTIAAGLPFTLILLFICVNLYKGLQHERQLMAAVASQN</sequence>
<dbReference type="Pfam" id="PF02028">
    <property type="entry name" value="BCCT"/>
    <property type="match status" value="1"/>
</dbReference>
<evidence type="ECO:0000313" key="9">
    <source>
        <dbReference type="EMBL" id="QQD19263.1"/>
    </source>
</evidence>
<feature type="transmembrane region" description="Helical" evidence="8">
    <location>
        <begin position="209"/>
        <end position="233"/>
    </location>
</feature>
<feature type="transmembrane region" description="Helical" evidence="8">
    <location>
        <begin position="468"/>
        <end position="486"/>
    </location>
</feature>
<dbReference type="InterPro" id="IPR000060">
    <property type="entry name" value="BCCT_transptr"/>
</dbReference>
<dbReference type="PANTHER" id="PTHR30047">
    <property type="entry name" value="HIGH-AFFINITY CHOLINE TRANSPORT PROTEIN-RELATED"/>
    <property type="match status" value="1"/>
</dbReference>
<comment type="similarity">
    <text evidence="2">Belongs to the BCCT transporter (TC 2.A.15) family.</text>
</comment>
<reference evidence="9 10" key="1">
    <citation type="submission" date="2020-12" db="EMBL/GenBank/DDBJ databases">
        <authorList>
            <person name="Shan Y."/>
        </authorList>
    </citation>
    <scope>NUCLEOTIDE SEQUENCE [LARGE SCALE GENOMIC DNA]</scope>
    <source>
        <strain evidence="10">csc3.9</strain>
    </source>
</reference>
<keyword evidence="7 8" id="KW-0472">Membrane</keyword>
<evidence type="ECO:0000256" key="5">
    <source>
        <dbReference type="ARBA" id="ARBA00022692"/>
    </source>
</evidence>
<organism evidence="9 10">
    <name type="scientific">Spongiibacter nanhainus</name>
    <dbReference type="NCBI Taxonomy" id="2794344"/>
    <lineage>
        <taxon>Bacteria</taxon>
        <taxon>Pseudomonadati</taxon>
        <taxon>Pseudomonadota</taxon>
        <taxon>Gammaproteobacteria</taxon>
        <taxon>Cellvibrionales</taxon>
        <taxon>Spongiibacteraceae</taxon>
        <taxon>Spongiibacter</taxon>
    </lineage>
</organism>
<feature type="transmembrane region" description="Helical" evidence="8">
    <location>
        <begin position="253"/>
        <end position="275"/>
    </location>
</feature>
<dbReference type="Proteomes" id="UP000596063">
    <property type="component" value="Chromosome"/>
</dbReference>
<feature type="transmembrane region" description="Helical" evidence="8">
    <location>
        <begin position="492"/>
        <end position="516"/>
    </location>
</feature>
<feature type="transmembrane region" description="Helical" evidence="8">
    <location>
        <begin position="422"/>
        <end position="441"/>
    </location>
</feature>
<keyword evidence="6 8" id="KW-1133">Transmembrane helix</keyword>
<feature type="transmembrane region" description="Helical" evidence="8">
    <location>
        <begin position="287"/>
        <end position="311"/>
    </location>
</feature>
<evidence type="ECO:0000256" key="2">
    <source>
        <dbReference type="ARBA" id="ARBA00005658"/>
    </source>
</evidence>
<feature type="transmembrane region" description="Helical" evidence="8">
    <location>
        <begin position="35"/>
        <end position="54"/>
    </location>
</feature>
<evidence type="ECO:0000313" key="10">
    <source>
        <dbReference type="Proteomes" id="UP000596063"/>
    </source>
</evidence>
<evidence type="ECO:0000256" key="6">
    <source>
        <dbReference type="ARBA" id="ARBA00022989"/>
    </source>
</evidence>
<evidence type="ECO:0000256" key="1">
    <source>
        <dbReference type="ARBA" id="ARBA00004651"/>
    </source>
</evidence>
<name>A0A7T4UQZ3_9GAMM</name>
<keyword evidence="5 8" id="KW-0812">Transmembrane</keyword>
<dbReference type="RefSeq" id="WP_198570748.1">
    <property type="nucleotide sequence ID" value="NZ_CP066167.1"/>
</dbReference>
<evidence type="ECO:0000256" key="7">
    <source>
        <dbReference type="ARBA" id="ARBA00023136"/>
    </source>
</evidence>
<keyword evidence="10" id="KW-1185">Reference proteome</keyword>
<feature type="transmembrane region" description="Helical" evidence="8">
    <location>
        <begin position="168"/>
        <end position="188"/>
    </location>
</feature>
<dbReference type="EMBL" id="CP066167">
    <property type="protein sequence ID" value="QQD19263.1"/>
    <property type="molecule type" value="Genomic_DNA"/>
</dbReference>
<keyword evidence="3" id="KW-0813">Transport</keyword>
<evidence type="ECO:0000256" key="3">
    <source>
        <dbReference type="ARBA" id="ARBA00022448"/>
    </source>
</evidence>
<dbReference type="KEGG" id="snan:I6N98_05260"/>
<evidence type="ECO:0000256" key="4">
    <source>
        <dbReference type="ARBA" id="ARBA00022475"/>
    </source>
</evidence>
<gene>
    <name evidence="9" type="ORF">I6N98_05260</name>
</gene>
<evidence type="ECO:0000256" key="8">
    <source>
        <dbReference type="SAM" id="Phobius"/>
    </source>
</evidence>
<protein>
    <submittedName>
        <fullName evidence="9">BCCT family transporter</fullName>
    </submittedName>
</protein>
<dbReference type="PANTHER" id="PTHR30047:SF7">
    <property type="entry name" value="HIGH-AFFINITY CHOLINE TRANSPORT PROTEIN"/>
    <property type="match status" value="1"/>
</dbReference>
<feature type="transmembrane region" description="Helical" evidence="8">
    <location>
        <begin position="341"/>
        <end position="359"/>
    </location>
</feature>
<feature type="transmembrane region" description="Helical" evidence="8">
    <location>
        <begin position="371"/>
        <end position="394"/>
    </location>
</feature>
<dbReference type="NCBIfam" id="TIGR00842">
    <property type="entry name" value="bcct"/>
    <property type="match status" value="1"/>
</dbReference>
<feature type="transmembrane region" description="Helical" evidence="8">
    <location>
        <begin position="112"/>
        <end position="133"/>
    </location>
</feature>
<accession>A0A7T4UQZ3</accession>
<comment type="subcellular location">
    <subcellularLocation>
        <location evidence="1">Cell membrane</location>
        <topology evidence="1">Multi-pass membrane protein</topology>
    </subcellularLocation>
</comment>
<keyword evidence="4" id="KW-1003">Cell membrane</keyword>